<feature type="transmembrane region" description="Helical" evidence="2">
    <location>
        <begin position="58"/>
        <end position="78"/>
    </location>
</feature>
<dbReference type="PATRIC" id="fig|1514904.3.peg.2608"/>
<dbReference type="Proteomes" id="UP000038011">
    <property type="component" value="Unassembled WGS sequence"/>
</dbReference>
<keyword evidence="2" id="KW-0812">Transmembrane</keyword>
<protein>
    <submittedName>
        <fullName evidence="3">Uncharacterized protein</fullName>
    </submittedName>
</protein>
<dbReference type="STRING" id="1514904.SU32_16000"/>
<keyword evidence="4" id="KW-1185">Reference proteome</keyword>
<organism evidence="3 4">
    <name type="scientific">Ahrensia marina</name>
    <dbReference type="NCBI Taxonomy" id="1514904"/>
    <lineage>
        <taxon>Bacteria</taxon>
        <taxon>Pseudomonadati</taxon>
        <taxon>Pseudomonadota</taxon>
        <taxon>Alphaproteobacteria</taxon>
        <taxon>Hyphomicrobiales</taxon>
        <taxon>Ahrensiaceae</taxon>
        <taxon>Ahrensia</taxon>
    </lineage>
</organism>
<sequence length="187" mass="20259">MTNKEDAIDVEFETVKKDDVQAVSKPAPSSVKTTDTPDDGGQLAVFGKMPNKKKQSGMSLPVFTFLAAICAVAAFYLAGGRVLFDKPQPVAAPQVSQPLLEFQNISTNRLARDGSDVLTIEATIINNDKIARILPPVIVHIGDDPKTKRMFRINRGETLNPGERLMFTNSLPVGKGSSDKAELTFAE</sequence>
<evidence type="ECO:0000256" key="2">
    <source>
        <dbReference type="SAM" id="Phobius"/>
    </source>
</evidence>
<evidence type="ECO:0000313" key="4">
    <source>
        <dbReference type="Proteomes" id="UP000038011"/>
    </source>
</evidence>
<dbReference type="OrthoDB" id="9899104at2"/>
<evidence type="ECO:0000256" key="1">
    <source>
        <dbReference type="SAM" id="MobiDB-lite"/>
    </source>
</evidence>
<proteinExistence type="predicted"/>
<name>A0A0M9GKM9_9HYPH</name>
<dbReference type="AlphaFoldDB" id="A0A0M9GKM9"/>
<keyword evidence="2" id="KW-1133">Transmembrane helix</keyword>
<accession>A0A0M9GKM9</accession>
<evidence type="ECO:0000313" key="3">
    <source>
        <dbReference type="EMBL" id="KPB00017.1"/>
    </source>
</evidence>
<dbReference type="RefSeq" id="WP_054000387.1">
    <property type="nucleotide sequence ID" value="NZ_JXMU01000033.1"/>
</dbReference>
<feature type="region of interest" description="Disordered" evidence="1">
    <location>
        <begin position="19"/>
        <end position="40"/>
    </location>
</feature>
<comment type="caution">
    <text evidence="3">The sequence shown here is derived from an EMBL/GenBank/DDBJ whole genome shotgun (WGS) entry which is preliminary data.</text>
</comment>
<keyword evidence="2" id="KW-0472">Membrane</keyword>
<gene>
    <name evidence="3" type="ORF">SU32_16000</name>
</gene>
<reference evidence="3 4" key="1">
    <citation type="submission" date="2015-01" db="EMBL/GenBank/DDBJ databases">
        <title>Ahrensia donghaiensis sp. nov., a novel dimethylsulphoniopropionate-cleavage bacterium isolated from seawater and emended descriptions of the genus Ahrensia and Ahrensia kielensis.</title>
        <authorList>
            <person name="Liu J."/>
        </authorList>
    </citation>
    <scope>NUCLEOTIDE SEQUENCE [LARGE SCALE GENOMIC DNA]</scope>
    <source>
        <strain evidence="3 4">LZD062</strain>
    </source>
</reference>
<dbReference type="EMBL" id="JXMU01000033">
    <property type="protein sequence ID" value="KPB00017.1"/>
    <property type="molecule type" value="Genomic_DNA"/>
</dbReference>